<evidence type="ECO:0000313" key="2">
    <source>
        <dbReference type="EMBL" id="QCC04666.1"/>
    </source>
</evidence>
<dbReference type="RefSeq" id="WP_010811052.1">
    <property type="nucleotide sequence ID" value="NC_008314.1"/>
</dbReference>
<dbReference type="EMBL" id="CP039288">
    <property type="protein sequence ID" value="QCC04666.1"/>
    <property type="molecule type" value="Genomic_DNA"/>
</dbReference>
<dbReference type="AlphaFoldDB" id="Q0JZF8"/>
<dbReference type="STRING" id="381666.H16_B2084"/>
<dbReference type="HOGENOM" id="CLU_741278_0_0_4"/>
<proteinExistence type="predicted"/>
<sequence length="373" mass="41813">MPLPLSMPLMTAASHLVQAYSIANIQHGQVTRLTGYGRPILDAAYDAADELRACCDRKYQWLVSFLDYLRPSQFATIKVDAIKRINAAFNITASALPEINSLSRWKALGEACARVAQQDRIYLDRFYRTRNARSALSDIEEIFYTANKEGMGDDALRVMKAVMQNGGNAAGITSRTIVALARMLRAHPPLSGFMGYTRWGPGDHGNPDANLRAHALKHVCRQPLLLEVGVAETMFWWDFLRIQLTLADYNRLAVNPKPLVQSLFDGLNPLAGDHLRRFLIHQAFNDEPQLADFALQQALRPYRDVAIETSRVLNRVIIQSNGEKVFLSGASGNIFIIGRFEGTELGISSCYWATDIESKLRGARSNICWEVRR</sequence>
<evidence type="ECO:0000313" key="3">
    <source>
        <dbReference type="Proteomes" id="UP000008210"/>
    </source>
</evidence>
<keyword evidence="3" id="KW-1185">Reference proteome</keyword>
<organism evidence="1 3">
    <name type="scientific">Cupriavidus necator (strain ATCC 17699 / DSM 428 / KCTC 22496 / NCIMB 10442 / H16 / Stanier 337)</name>
    <name type="common">Ralstonia eutropha</name>
    <dbReference type="NCBI Taxonomy" id="381666"/>
    <lineage>
        <taxon>Bacteria</taxon>
        <taxon>Pseudomonadati</taxon>
        <taxon>Pseudomonadota</taxon>
        <taxon>Betaproteobacteria</taxon>
        <taxon>Burkholderiales</taxon>
        <taxon>Burkholderiaceae</taxon>
        <taxon>Cupriavidus</taxon>
    </lineage>
</organism>
<reference evidence="2 4" key="2">
    <citation type="submission" date="2019-04" db="EMBL/GenBank/DDBJ databases">
        <title>Long-read de novo sequencing of Cupriavidus necator H16.</title>
        <authorList>
            <person name="Little G.T."/>
            <person name="Ehsaan M."/>
            <person name="Arenas-Lopez C."/>
            <person name="Jawed K."/>
            <person name="Winzer K."/>
            <person name="Kovacs K."/>
            <person name="Malys N."/>
            <person name="Minton N.P."/>
        </authorList>
    </citation>
    <scope>NUCLEOTIDE SEQUENCE [LARGE SCALE GENOMIC DNA]</scope>
    <source>
        <strain evidence="2 4">H16</strain>
    </source>
</reference>
<gene>
    <name evidence="1" type="ordered locus">H16_B2084</name>
    <name evidence="2" type="ORF">E6A55_29705</name>
</gene>
<evidence type="ECO:0000313" key="4">
    <source>
        <dbReference type="Proteomes" id="UP000296079"/>
    </source>
</evidence>
<dbReference type="KEGG" id="reh:H16_B2084"/>
<dbReference type="OrthoDB" id="9125750at2"/>
<name>Q0JZF8_CUPNH</name>
<accession>Q0JZF8</accession>
<dbReference type="Proteomes" id="UP000296079">
    <property type="component" value="Chromosome 2"/>
</dbReference>
<dbReference type="Proteomes" id="UP000008210">
    <property type="component" value="Chromosome 2"/>
</dbReference>
<dbReference type="EMBL" id="AM260480">
    <property type="protein sequence ID" value="CAJ96866.1"/>
    <property type="molecule type" value="Genomic_DNA"/>
</dbReference>
<protein>
    <submittedName>
        <fullName evidence="1">Uncharacterized protein</fullName>
    </submittedName>
</protein>
<reference evidence="1 3" key="1">
    <citation type="journal article" date="2006" name="Nat. Biotechnol.">
        <title>Genome sequence of the bioplastic-producing 'Knallgas' bacterium Ralstonia eutropha H16.</title>
        <authorList>
            <person name="Pohlmann A."/>
            <person name="Fricke W.F."/>
            <person name="Reinecke F."/>
            <person name="Kusian B."/>
            <person name="Liesegang H."/>
            <person name="Cramm R."/>
            <person name="Eitinger T."/>
            <person name="Ewering C."/>
            <person name="Potter M."/>
            <person name="Schwartz E."/>
            <person name="Strittmatter A."/>
            <person name="Voss I."/>
            <person name="Gottschalk G."/>
            <person name="Steinbuechel A."/>
            <person name="Friedrich B."/>
            <person name="Bowien B."/>
        </authorList>
    </citation>
    <scope>NUCLEOTIDE SEQUENCE [LARGE SCALE GENOMIC DNA]</scope>
    <source>
        <strain evidence="3">ATCC 17699 / DSM 428 / KCTC 22496 / NCIMB 10442 / H16 / Stanier 337</strain>
        <strain evidence="1">H16</strain>
    </source>
</reference>
<evidence type="ECO:0000313" key="1">
    <source>
        <dbReference type="EMBL" id="CAJ96866.1"/>
    </source>
</evidence>